<evidence type="ECO:0000313" key="2">
    <source>
        <dbReference type="Proteomes" id="UP000499080"/>
    </source>
</evidence>
<comment type="caution">
    <text evidence="1">The sequence shown here is derived from an EMBL/GenBank/DDBJ whole genome shotgun (WGS) entry which is preliminary data.</text>
</comment>
<accession>A0A4Y2EVY2</accession>
<evidence type="ECO:0000313" key="1">
    <source>
        <dbReference type="EMBL" id="GBM32176.1"/>
    </source>
</evidence>
<sequence length="117" mass="12897">MKNAVDVILGGLFTGCSAMGLQYGQGLAHQPFAVLGRFYSTPRRTEECLPLSFPCLLPLRLPLSSLEQWPKERTLTPHLLVCEHHHLLHSSRGGCGGTAQIFRKDEPSTLPDLALFT</sequence>
<dbReference type="AlphaFoldDB" id="A0A4Y2EVY2"/>
<keyword evidence="2" id="KW-1185">Reference proteome</keyword>
<dbReference type="OrthoDB" id="534912at2759"/>
<dbReference type="Proteomes" id="UP000499080">
    <property type="component" value="Unassembled WGS sequence"/>
</dbReference>
<proteinExistence type="predicted"/>
<name>A0A4Y2EVY2_ARAVE</name>
<gene>
    <name evidence="1" type="ORF">AVEN_136726_1</name>
</gene>
<dbReference type="EMBL" id="BGPR01000700">
    <property type="protein sequence ID" value="GBM32176.1"/>
    <property type="molecule type" value="Genomic_DNA"/>
</dbReference>
<organism evidence="1 2">
    <name type="scientific">Araneus ventricosus</name>
    <name type="common">Orbweaver spider</name>
    <name type="synonym">Epeira ventricosa</name>
    <dbReference type="NCBI Taxonomy" id="182803"/>
    <lineage>
        <taxon>Eukaryota</taxon>
        <taxon>Metazoa</taxon>
        <taxon>Ecdysozoa</taxon>
        <taxon>Arthropoda</taxon>
        <taxon>Chelicerata</taxon>
        <taxon>Arachnida</taxon>
        <taxon>Araneae</taxon>
        <taxon>Araneomorphae</taxon>
        <taxon>Entelegynae</taxon>
        <taxon>Araneoidea</taxon>
        <taxon>Araneidae</taxon>
        <taxon>Araneus</taxon>
    </lineage>
</organism>
<reference evidence="1 2" key="1">
    <citation type="journal article" date="2019" name="Sci. Rep.">
        <title>Orb-weaving spider Araneus ventricosus genome elucidates the spidroin gene catalogue.</title>
        <authorList>
            <person name="Kono N."/>
            <person name="Nakamura H."/>
            <person name="Ohtoshi R."/>
            <person name="Moran D.A.P."/>
            <person name="Shinohara A."/>
            <person name="Yoshida Y."/>
            <person name="Fujiwara M."/>
            <person name="Mori M."/>
            <person name="Tomita M."/>
            <person name="Arakawa K."/>
        </authorList>
    </citation>
    <scope>NUCLEOTIDE SEQUENCE [LARGE SCALE GENOMIC DNA]</scope>
</reference>
<protein>
    <submittedName>
        <fullName evidence="1">Uncharacterized protein</fullName>
    </submittedName>
</protein>